<proteinExistence type="predicted"/>
<dbReference type="Proteomes" id="UP000093000">
    <property type="component" value="Unassembled WGS sequence"/>
</dbReference>
<dbReference type="Gene3D" id="3.80.10.10">
    <property type="entry name" value="Ribonuclease Inhibitor"/>
    <property type="match status" value="1"/>
</dbReference>
<organism evidence="2 3">
    <name type="scientific">Choanephora cucurbitarum</name>
    <dbReference type="NCBI Taxonomy" id="101091"/>
    <lineage>
        <taxon>Eukaryota</taxon>
        <taxon>Fungi</taxon>
        <taxon>Fungi incertae sedis</taxon>
        <taxon>Mucoromycota</taxon>
        <taxon>Mucoromycotina</taxon>
        <taxon>Mucoromycetes</taxon>
        <taxon>Mucorales</taxon>
        <taxon>Mucorineae</taxon>
        <taxon>Choanephoraceae</taxon>
        <taxon>Choanephoroideae</taxon>
        <taxon>Choanephora</taxon>
    </lineage>
</organism>
<dbReference type="InterPro" id="IPR036047">
    <property type="entry name" value="F-box-like_dom_sf"/>
</dbReference>
<name>A0A1C7NIN2_9FUNG</name>
<dbReference type="InterPro" id="IPR032675">
    <property type="entry name" value="LRR_dom_sf"/>
</dbReference>
<dbReference type="SUPFAM" id="SSF81383">
    <property type="entry name" value="F-box domain"/>
    <property type="match status" value="1"/>
</dbReference>
<gene>
    <name evidence="2" type="ORF">A0J61_03275</name>
</gene>
<dbReference type="PROSITE" id="PS50181">
    <property type="entry name" value="FBOX"/>
    <property type="match status" value="1"/>
</dbReference>
<evidence type="ECO:0000313" key="3">
    <source>
        <dbReference type="Proteomes" id="UP000093000"/>
    </source>
</evidence>
<keyword evidence="3" id="KW-1185">Reference proteome</keyword>
<dbReference type="InParanoid" id="A0A1C7NIN2"/>
<feature type="domain" description="F-box" evidence="1">
    <location>
        <begin position="1"/>
        <end position="50"/>
    </location>
</feature>
<sequence length="624" mass="71781">MSFNQLPLEIYLTIFSFLPKSTLTKCQTICKACQPAASQALCERVVFSKALLKKIRSKNQTQCLSARSLEIKLFNSGTDTINESDISSLFWFLPRLKHITFNYCSSYEKVILFLSEMVKMDKANLSHVEEIQVQNITSNSAMNDLYMTINYQLCNTIKRLKLNGLRDCYIKENAIPMPDYLKQFKGLRKLVICPGILIQQTSSRSDFNIFDIFLICPNLEEFEFETHQKLGEIELKESPKYSTPAQSLKTFSFKALNLPSTYASFLIHFILPQASTFKFRLTEASIDESVLDQYMNEFSSHLHHIKNLKISGTPLTRDTLRNTTVLTNIWRCINTIKRHDPSLMTTLKIYGGKYHLTGLHLLELDSSRHHLSITVHVYADDSDIYNSCLVHSLKAGIGPDILNEIYLNDSVAVFIPLGLIEHILSSCERLKSFSVYAGDIDRGRIEFSPSGTDSQTSLSANTLSTKDLKIIKLTRTFIREDLMKTLAEKIPHTQDLCFENCFIDLDKDMNASIDLSGFIHVKTLEFNVITVDPYRRKTTYFKLEMENNTCMVYKCIARNRRETSPFELVTEKYLKSYRRIQSHNTTVITIQCPRIDKVVFFTGCSLSPRLEFHPWLDHQKCLEQ</sequence>
<accession>A0A1C7NIN2</accession>
<dbReference type="AlphaFoldDB" id="A0A1C7NIN2"/>
<protein>
    <recommendedName>
        <fullName evidence="1">F-box domain-containing protein</fullName>
    </recommendedName>
</protein>
<evidence type="ECO:0000313" key="2">
    <source>
        <dbReference type="EMBL" id="OBZ88669.1"/>
    </source>
</evidence>
<dbReference type="EMBL" id="LUGH01000138">
    <property type="protein sequence ID" value="OBZ88669.1"/>
    <property type="molecule type" value="Genomic_DNA"/>
</dbReference>
<evidence type="ECO:0000259" key="1">
    <source>
        <dbReference type="PROSITE" id="PS50181"/>
    </source>
</evidence>
<dbReference type="OrthoDB" id="2095648at2759"/>
<dbReference type="SUPFAM" id="SSF52047">
    <property type="entry name" value="RNI-like"/>
    <property type="match status" value="1"/>
</dbReference>
<reference evidence="2 3" key="1">
    <citation type="submission" date="2016-03" db="EMBL/GenBank/DDBJ databases">
        <title>Choanephora cucurbitarum.</title>
        <authorList>
            <person name="Min B."/>
            <person name="Park H."/>
            <person name="Park J.-H."/>
            <person name="Shin H.-D."/>
            <person name="Choi I.-G."/>
        </authorList>
    </citation>
    <scope>NUCLEOTIDE SEQUENCE [LARGE SCALE GENOMIC DNA]</scope>
    <source>
        <strain evidence="2 3">KUS-F28377</strain>
    </source>
</reference>
<comment type="caution">
    <text evidence="2">The sequence shown here is derived from an EMBL/GenBank/DDBJ whole genome shotgun (WGS) entry which is preliminary data.</text>
</comment>
<dbReference type="InterPro" id="IPR001810">
    <property type="entry name" value="F-box_dom"/>
</dbReference>